<dbReference type="Proteomes" id="UP000199017">
    <property type="component" value="Unassembled WGS sequence"/>
</dbReference>
<keyword evidence="2" id="KW-1185">Reference proteome</keyword>
<evidence type="ECO:0000313" key="2">
    <source>
        <dbReference type="Proteomes" id="UP000199017"/>
    </source>
</evidence>
<proteinExistence type="predicted"/>
<sequence>MIPLQPIVLFDDPVELSVKQDSSVRASGAPSPVNENLPKHFIHQECFRWYIIFM</sequence>
<dbReference type="EMBL" id="FNDU01000038">
    <property type="protein sequence ID" value="SDJ22662.1"/>
    <property type="molecule type" value="Genomic_DNA"/>
</dbReference>
<accession>A0A1G8S0G8</accession>
<protein>
    <submittedName>
        <fullName evidence="1">Uncharacterized protein</fullName>
    </submittedName>
</protein>
<evidence type="ECO:0000313" key="1">
    <source>
        <dbReference type="EMBL" id="SDJ22662.1"/>
    </source>
</evidence>
<reference evidence="1 2" key="1">
    <citation type="submission" date="2016-10" db="EMBL/GenBank/DDBJ databases">
        <authorList>
            <person name="de Groot N.N."/>
        </authorList>
    </citation>
    <scope>NUCLEOTIDE SEQUENCE [LARGE SCALE GENOMIC DNA]</scope>
    <source>
        <strain evidence="2">P4B,CCM 7963,CECT 7998,DSM 25260,IBRC-M 10614,KCTC 13821</strain>
    </source>
</reference>
<gene>
    <name evidence="1" type="ORF">SAMN05216352_1384</name>
</gene>
<name>A0A1G8S0G8_9BACI</name>
<dbReference type="AlphaFoldDB" id="A0A1G8S0G8"/>
<organism evidence="1 2">
    <name type="scientific">Alteribacillus bidgolensis</name>
    <dbReference type="NCBI Taxonomy" id="930129"/>
    <lineage>
        <taxon>Bacteria</taxon>
        <taxon>Bacillati</taxon>
        <taxon>Bacillota</taxon>
        <taxon>Bacilli</taxon>
        <taxon>Bacillales</taxon>
        <taxon>Bacillaceae</taxon>
        <taxon>Alteribacillus</taxon>
    </lineage>
</organism>